<sequence>MRIRGMRGVWRWIAGLWWVLFGGFGELRLIWRLRVDGEREDVYILQTGDLENIVDTMNVACC</sequence>
<dbReference type="HOGENOM" id="CLU_2904043_0_0_1"/>
<feature type="transmembrane region" description="Helical" evidence="1">
    <location>
        <begin position="12"/>
        <end position="31"/>
    </location>
</feature>
<dbReference type="KEGG" id="bsc:COCSADRAFT_34363"/>
<evidence type="ECO:0000256" key="1">
    <source>
        <dbReference type="SAM" id="Phobius"/>
    </source>
</evidence>
<reference evidence="3" key="2">
    <citation type="journal article" date="2013" name="PLoS Genet.">
        <title>Comparative genome structure, secondary metabolite, and effector coding capacity across Cochliobolus pathogens.</title>
        <authorList>
            <person name="Condon B.J."/>
            <person name="Leng Y."/>
            <person name="Wu D."/>
            <person name="Bushley K.E."/>
            <person name="Ohm R.A."/>
            <person name="Otillar R."/>
            <person name="Martin J."/>
            <person name="Schackwitz W."/>
            <person name="Grimwood J."/>
            <person name="MohdZainudin N."/>
            <person name="Xue C."/>
            <person name="Wang R."/>
            <person name="Manning V.A."/>
            <person name="Dhillon B."/>
            <person name="Tu Z.J."/>
            <person name="Steffenson B.J."/>
            <person name="Salamov A."/>
            <person name="Sun H."/>
            <person name="Lowry S."/>
            <person name="LaButti K."/>
            <person name="Han J."/>
            <person name="Copeland A."/>
            <person name="Lindquist E."/>
            <person name="Barry K."/>
            <person name="Schmutz J."/>
            <person name="Baker S.E."/>
            <person name="Ciuffetti L.M."/>
            <person name="Grigoriev I.V."/>
            <person name="Zhong S."/>
            <person name="Turgeon B.G."/>
        </authorList>
    </citation>
    <scope>NUCLEOTIDE SEQUENCE [LARGE SCALE GENOMIC DNA]</scope>
    <source>
        <strain evidence="3">ND90Pr / ATCC 201652</strain>
    </source>
</reference>
<keyword evidence="1" id="KW-1133">Transmembrane helix</keyword>
<gene>
    <name evidence="2" type="ORF">COCSADRAFT_34363</name>
</gene>
<organism evidence="2 3">
    <name type="scientific">Cochliobolus sativus (strain ND90Pr / ATCC 201652)</name>
    <name type="common">Common root rot and spot blotch fungus</name>
    <name type="synonym">Bipolaris sorokiniana</name>
    <dbReference type="NCBI Taxonomy" id="665912"/>
    <lineage>
        <taxon>Eukaryota</taxon>
        <taxon>Fungi</taxon>
        <taxon>Dikarya</taxon>
        <taxon>Ascomycota</taxon>
        <taxon>Pezizomycotina</taxon>
        <taxon>Dothideomycetes</taxon>
        <taxon>Pleosporomycetidae</taxon>
        <taxon>Pleosporales</taxon>
        <taxon>Pleosporineae</taxon>
        <taxon>Pleosporaceae</taxon>
        <taxon>Bipolaris</taxon>
    </lineage>
</organism>
<accession>M2RLS1</accession>
<protein>
    <submittedName>
        <fullName evidence="2">Uncharacterized protein</fullName>
    </submittedName>
</protein>
<dbReference type="AlphaFoldDB" id="M2RLS1"/>
<reference evidence="2 3" key="1">
    <citation type="journal article" date="2012" name="PLoS Pathog.">
        <title>Diverse lifestyles and strategies of plant pathogenesis encoded in the genomes of eighteen Dothideomycetes fungi.</title>
        <authorList>
            <person name="Ohm R.A."/>
            <person name="Feau N."/>
            <person name="Henrissat B."/>
            <person name="Schoch C.L."/>
            <person name="Horwitz B.A."/>
            <person name="Barry K.W."/>
            <person name="Condon B.J."/>
            <person name="Copeland A.C."/>
            <person name="Dhillon B."/>
            <person name="Glaser F."/>
            <person name="Hesse C.N."/>
            <person name="Kosti I."/>
            <person name="LaButti K."/>
            <person name="Lindquist E.A."/>
            <person name="Lucas S."/>
            <person name="Salamov A.A."/>
            <person name="Bradshaw R.E."/>
            <person name="Ciuffetti L."/>
            <person name="Hamelin R.C."/>
            <person name="Kema G.H.J."/>
            <person name="Lawrence C."/>
            <person name="Scott J.A."/>
            <person name="Spatafora J.W."/>
            <person name="Turgeon B.G."/>
            <person name="de Wit P.J.G.M."/>
            <person name="Zhong S."/>
            <person name="Goodwin S.B."/>
            <person name="Grigoriev I.V."/>
        </authorList>
    </citation>
    <scope>NUCLEOTIDE SEQUENCE [LARGE SCALE GENOMIC DNA]</scope>
    <source>
        <strain evidence="3">ND90Pr / ATCC 201652</strain>
    </source>
</reference>
<proteinExistence type="predicted"/>
<dbReference type="EMBL" id="KB445639">
    <property type="protein sequence ID" value="EMD67574.1"/>
    <property type="molecule type" value="Genomic_DNA"/>
</dbReference>
<dbReference type="GeneID" id="19137611"/>
<keyword evidence="1" id="KW-0472">Membrane</keyword>
<keyword evidence="3" id="KW-1185">Reference proteome</keyword>
<dbReference type="RefSeq" id="XP_007696599.1">
    <property type="nucleotide sequence ID" value="XM_007698409.1"/>
</dbReference>
<keyword evidence="1" id="KW-0812">Transmembrane</keyword>
<dbReference type="Proteomes" id="UP000016934">
    <property type="component" value="Unassembled WGS sequence"/>
</dbReference>
<evidence type="ECO:0000313" key="3">
    <source>
        <dbReference type="Proteomes" id="UP000016934"/>
    </source>
</evidence>
<name>M2RLS1_COCSN</name>
<evidence type="ECO:0000313" key="2">
    <source>
        <dbReference type="EMBL" id="EMD67574.1"/>
    </source>
</evidence>